<dbReference type="GO" id="GO:0070189">
    <property type="term" value="P:kynurenine metabolic process"/>
    <property type="evidence" value="ECO:0007669"/>
    <property type="project" value="TreeGrafter"/>
</dbReference>
<dbReference type="Pfam" id="PF13450">
    <property type="entry name" value="NAD_binding_8"/>
    <property type="match status" value="1"/>
</dbReference>
<evidence type="ECO:0000256" key="7">
    <source>
        <dbReference type="SAM" id="Phobius"/>
    </source>
</evidence>
<reference evidence="9 10" key="1">
    <citation type="submission" date="2017-08" db="EMBL/GenBank/DDBJ databases">
        <title>Acidophilic green algal genome provides insights into adaptation to an acidic environment.</title>
        <authorList>
            <person name="Hirooka S."/>
            <person name="Hirose Y."/>
            <person name="Kanesaki Y."/>
            <person name="Higuchi S."/>
            <person name="Fujiwara T."/>
            <person name="Onuma R."/>
            <person name="Era A."/>
            <person name="Ohbayashi R."/>
            <person name="Uzuka A."/>
            <person name="Nozaki H."/>
            <person name="Yoshikawa H."/>
            <person name="Miyagishima S.Y."/>
        </authorList>
    </citation>
    <scope>NUCLEOTIDE SEQUENCE [LARGE SCALE GENOMIC DNA]</scope>
    <source>
        <strain evidence="9 10">NIES-2499</strain>
    </source>
</reference>
<protein>
    <recommendedName>
        <fullName evidence="8">FAD-binding domain-containing protein</fullName>
    </recommendedName>
</protein>
<evidence type="ECO:0000256" key="3">
    <source>
        <dbReference type="ARBA" id="ARBA00022827"/>
    </source>
</evidence>
<name>A0A250XST4_9CHLO</name>
<dbReference type="EMBL" id="BEGY01000224">
    <property type="protein sequence ID" value="GAX86073.1"/>
    <property type="molecule type" value="Genomic_DNA"/>
</dbReference>
<feature type="domain" description="FAD-binding" evidence="8">
    <location>
        <begin position="368"/>
        <end position="441"/>
    </location>
</feature>
<evidence type="ECO:0000313" key="9">
    <source>
        <dbReference type="EMBL" id="GAX86073.1"/>
    </source>
</evidence>
<keyword evidence="2" id="KW-0285">Flavoprotein</keyword>
<comment type="cofactor">
    <cofactor evidence="1">
        <name>FAD</name>
        <dbReference type="ChEBI" id="CHEBI:57692"/>
    </cofactor>
</comment>
<keyword evidence="4" id="KW-0521">NADP</keyword>
<organism evidence="9 10">
    <name type="scientific">Chlamydomonas eustigma</name>
    <dbReference type="NCBI Taxonomy" id="1157962"/>
    <lineage>
        <taxon>Eukaryota</taxon>
        <taxon>Viridiplantae</taxon>
        <taxon>Chlorophyta</taxon>
        <taxon>core chlorophytes</taxon>
        <taxon>Chlorophyceae</taxon>
        <taxon>CS clade</taxon>
        <taxon>Chlamydomonadales</taxon>
        <taxon>Chlamydomonadaceae</taxon>
        <taxon>Chlamydomonas</taxon>
    </lineage>
</organism>
<dbReference type="GO" id="GO:0004502">
    <property type="term" value="F:kynurenine 3-monooxygenase activity"/>
    <property type="evidence" value="ECO:0007669"/>
    <property type="project" value="TreeGrafter"/>
</dbReference>
<feature type="transmembrane region" description="Helical" evidence="7">
    <location>
        <begin position="593"/>
        <end position="612"/>
    </location>
</feature>
<evidence type="ECO:0000256" key="1">
    <source>
        <dbReference type="ARBA" id="ARBA00001974"/>
    </source>
</evidence>
<dbReference type="InterPro" id="IPR036188">
    <property type="entry name" value="FAD/NAD-bd_sf"/>
</dbReference>
<dbReference type="PANTHER" id="PTHR46028">
    <property type="entry name" value="KYNURENINE 3-MONOOXYGENASE"/>
    <property type="match status" value="1"/>
</dbReference>
<evidence type="ECO:0000256" key="4">
    <source>
        <dbReference type="ARBA" id="ARBA00022857"/>
    </source>
</evidence>
<dbReference type="STRING" id="1157962.A0A250XST4"/>
<dbReference type="Gene3D" id="3.50.50.60">
    <property type="entry name" value="FAD/NAD(P)-binding domain"/>
    <property type="match status" value="1"/>
</dbReference>
<keyword evidence="6" id="KW-0503">Monooxygenase</keyword>
<comment type="caution">
    <text evidence="9">The sequence shown here is derived from an EMBL/GenBank/DDBJ whole genome shotgun (WGS) entry which is preliminary data.</text>
</comment>
<dbReference type="SUPFAM" id="SSF51905">
    <property type="entry name" value="FAD/NAD(P)-binding domain"/>
    <property type="match status" value="1"/>
</dbReference>
<keyword evidence="7" id="KW-0812">Transmembrane</keyword>
<accession>A0A250XST4</accession>
<keyword evidence="3" id="KW-0274">FAD</keyword>
<evidence type="ECO:0000313" key="10">
    <source>
        <dbReference type="Proteomes" id="UP000232323"/>
    </source>
</evidence>
<evidence type="ECO:0000256" key="5">
    <source>
        <dbReference type="ARBA" id="ARBA00023002"/>
    </source>
</evidence>
<keyword evidence="7" id="KW-0472">Membrane</keyword>
<keyword evidence="7" id="KW-1133">Transmembrane helix</keyword>
<dbReference type="OrthoDB" id="10053569at2759"/>
<proteinExistence type="predicted"/>
<dbReference type="AlphaFoldDB" id="A0A250XST4"/>
<evidence type="ECO:0000256" key="2">
    <source>
        <dbReference type="ARBA" id="ARBA00022630"/>
    </source>
</evidence>
<dbReference type="Pfam" id="PF01494">
    <property type="entry name" value="FAD_binding_3"/>
    <property type="match status" value="1"/>
</dbReference>
<dbReference type="InterPro" id="IPR002938">
    <property type="entry name" value="FAD-bd"/>
</dbReference>
<keyword evidence="10" id="KW-1185">Reference proteome</keyword>
<evidence type="ECO:0000259" key="8">
    <source>
        <dbReference type="Pfam" id="PF01494"/>
    </source>
</evidence>
<dbReference type="PRINTS" id="PR00420">
    <property type="entry name" value="RNGMNOXGNASE"/>
</dbReference>
<dbReference type="PANTHER" id="PTHR46028:SF2">
    <property type="entry name" value="KYNURENINE 3-MONOOXYGENASE"/>
    <property type="match status" value="1"/>
</dbReference>
<gene>
    <name evidence="9" type="ORF">CEUSTIGMA_g13487.t1</name>
</gene>
<sequence>MLIAAVVVLSFKNVIIIGAGPAGLAAASTFSAAGYDVEVHDKRPGPPDPSSDHKHSYLLVLNPKGVQAVTQVDPDFLKKGLSLPLHACVRHSADGRVHQAFLEPTPGTALALDRSELTLQMYQSIRERHPDVRFFFRSTCVGLDLKGQSITLADISGRKQVDRYPQEGISSAVMKELPDITAVHYDEQDLSSEMKRRYDLLVAADGSNSQVRHHLALQLPHSFSFTKRPAPIVYKRFRNLPCPNGFTGKFPEGGSVLHFHGLKIPPAPPVKTADAQHLHHEQEIHNVNKSATGAGPSGWGFLSIINRLDGTCSGGLSISTQDQHTRLQGLEEYLNMLRLLPLPSSTIRMLAEQLASAPWTWAGSWVRCSQLHGPRILVIGDAAHAVSPSLGQGCNAALEDVTVIKKLLTAALARSLAAGDERASSCTDKHDEQRRPVHSRTVSLGWGSCGNEESTRAVELQQLQVETAASCENTVTNCENSATRAAAKHDDAGSSFCGVEELLSAALTRLPESFTAARLPDVHALVWLDENARAFRGQMGFFNSRFIMYCAHMYCRPFLHRLAPWLISKPALQRVWESQVSYLHIKSQLKMDGLLLMTLVAGLSFTVALRSLKPIIRSKTA</sequence>
<evidence type="ECO:0000256" key="6">
    <source>
        <dbReference type="ARBA" id="ARBA00023033"/>
    </source>
</evidence>
<dbReference type="GO" id="GO:0071949">
    <property type="term" value="F:FAD binding"/>
    <property type="evidence" value="ECO:0007669"/>
    <property type="project" value="InterPro"/>
</dbReference>
<dbReference type="Proteomes" id="UP000232323">
    <property type="component" value="Unassembled WGS sequence"/>
</dbReference>
<keyword evidence="5" id="KW-0560">Oxidoreductase</keyword>